<dbReference type="InterPro" id="IPR015421">
    <property type="entry name" value="PyrdxlP-dep_Trfase_major"/>
</dbReference>
<evidence type="ECO:0000259" key="9">
    <source>
        <dbReference type="Pfam" id="PF00266"/>
    </source>
</evidence>
<comment type="catalytic activity">
    <reaction evidence="8">
        <text>(sulfur carrier)-H + L-cysteine = (sulfur carrier)-SH + L-alanine</text>
        <dbReference type="Rhea" id="RHEA:43892"/>
        <dbReference type="Rhea" id="RHEA-COMP:14737"/>
        <dbReference type="Rhea" id="RHEA-COMP:14739"/>
        <dbReference type="ChEBI" id="CHEBI:29917"/>
        <dbReference type="ChEBI" id="CHEBI:35235"/>
        <dbReference type="ChEBI" id="CHEBI:57972"/>
        <dbReference type="ChEBI" id="CHEBI:64428"/>
        <dbReference type="EC" id="2.8.1.7"/>
    </reaction>
</comment>
<name>A0A832DEQ1_9AQUI</name>
<dbReference type="AlphaFoldDB" id="A0A832DEQ1"/>
<dbReference type="GO" id="GO:0031071">
    <property type="term" value="F:cysteine desulfurase activity"/>
    <property type="evidence" value="ECO:0007669"/>
    <property type="project" value="UniProtKB-EC"/>
</dbReference>
<evidence type="ECO:0000256" key="5">
    <source>
        <dbReference type="ARBA" id="ARBA00022898"/>
    </source>
</evidence>
<evidence type="ECO:0000256" key="4">
    <source>
        <dbReference type="ARBA" id="ARBA00022723"/>
    </source>
</evidence>
<dbReference type="InterPro" id="IPR015422">
    <property type="entry name" value="PyrdxlP-dep_Trfase_small"/>
</dbReference>
<sequence length="376" mass="42233">MIYLDNAATTQVLPSILEILKDIYTEYYANPNSIHREGQKAKNLIEKSRFSIAQILKCKADEIIFTSCATESNNLAIFGLAESYPEKNHIITTPIEHKSILAPLKHLSSKGYKVDFVKVDNNGIVDLDHLKSLINSKTLLVCIIHGNNETGVLQDINQIGKLCKEKEVILFTDAVQSFCKEDINLDFVDMFSVSGHKINAPKFIGMLYKKEDVKLKPIIMGGGQERGLRSGTQSPQLINSLYLAVEYWHNNKETLITHLKVLREYFEKRLKEKLPEIKILSENVKRLPNITNVIFPKLDSQTLVMALDTEGVAVSSGSACSSGTPTPSHVITAYGYSEKEALHSVRFSFGIFNTLDEVEVASEKIINTYKDLRSFF</sequence>
<dbReference type="InterPro" id="IPR016454">
    <property type="entry name" value="Cysteine_dSase"/>
</dbReference>
<dbReference type="Pfam" id="PF00266">
    <property type="entry name" value="Aminotran_5"/>
    <property type="match status" value="1"/>
</dbReference>
<protein>
    <submittedName>
        <fullName evidence="10">Cysteine desulfurase</fullName>
    </submittedName>
</protein>
<dbReference type="SUPFAM" id="SSF53383">
    <property type="entry name" value="PLP-dependent transferases"/>
    <property type="match status" value="1"/>
</dbReference>
<dbReference type="EMBL" id="DSFC01000200">
    <property type="protein sequence ID" value="HEV09452.1"/>
    <property type="molecule type" value="Genomic_DNA"/>
</dbReference>
<evidence type="ECO:0000256" key="6">
    <source>
        <dbReference type="ARBA" id="ARBA00023004"/>
    </source>
</evidence>
<dbReference type="PANTHER" id="PTHR11601">
    <property type="entry name" value="CYSTEINE DESULFURYLASE FAMILY MEMBER"/>
    <property type="match status" value="1"/>
</dbReference>
<dbReference type="PANTHER" id="PTHR11601:SF34">
    <property type="entry name" value="CYSTEINE DESULFURASE"/>
    <property type="match status" value="1"/>
</dbReference>
<keyword evidence="4" id="KW-0479">Metal-binding</keyword>
<comment type="caution">
    <text evidence="10">The sequence shown here is derived from an EMBL/GenBank/DDBJ whole genome shotgun (WGS) entry which is preliminary data.</text>
</comment>
<feature type="domain" description="Aminotransferase class V" evidence="9">
    <location>
        <begin position="2"/>
        <end position="359"/>
    </location>
</feature>
<dbReference type="Gene3D" id="1.10.260.50">
    <property type="match status" value="1"/>
</dbReference>
<comment type="cofactor">
    <cofactor evidence="1">
        <name>pyridoxal 5'-phosphate</name>
        <dbReference type="ChEBI" id="CHEBI:597326"/>
    </cofactor>
</comment>
<evidence type="ECO:0000256" key="2">
    <source>
        <dbReference type="ARBA" id="ARBA00006490"/>
    </source>
</evidence>
<keyword evidence="3" id="KW-0808">Transferase</keyword>
<gene>
    <name evidence="10" type="ORF">ENO34_03510</name>
</gene>
<keyword evidence="7" id="KW-0411">Iron-sulfur</keyword>
<reference evidence="10" key="1">
    <citation type="journal article" date="2020" name="mSystems">
        <title>Genome- and Community-Level Interaction Insights into Carbon Utilization and Element Cycling Functions of Hydrothermarchaeota in Hydrothermal Sediment.</title>
        <authorList>
            <person name="Zhou Z."/>
            <person name="Liu Y."/>
            <person name="Xu W."/>
            <person name="Pan J."/>
            <person name="Luo Z.H."/>
            <person name="Li M."/>
        </authorList>
    </citation>
    <scope>NUCLEOTIDE SEQUENCE [LARGE SCALE GENOMIC DNA]</scope>
    <source>
        <strain evidence="10">SpSt-1257</strain>
    </source>
</reference>
<proteinExistence type="inferred from homology"/>
<keyword evidence="6" id="KW-0408">Iron</keyword>
<comment type="similarity">
    <text evidence="2">Belongs to the class-V pyridoxal-phosphate-dependent aminotransferase family. NifS/IscS subfamily.</text>
</comment>
<evidence type="ECO:0000256" key="7">
    <source>
        <dbReference type="ARBA" id="ARBA00023014"/>
    </source>
</evidence>
<dbReference type="PIRSF" id="PIRSF005572">
    <property type="entry name" value="NifS"/>
    <property type="match status" value="1"/>
</dbReference>
<organism evidence="10">
    <name type="scientific">Sulfurihydrogenibium azorense</name>
    <dbReference type="NCBI Taxonomy" id="309806"/>
    <lineage>
        <taxon>Bacteria</taxon>
        <taxon>Pseudomonadati</taxon>
        <taxon>Aquificota</taxon>
        <taxon>Aquificia</taxon>
        <taxon>Aquificales</taxon>
        <taxon>Hydrogenothermaceae</taxon>
        <taxon>Sulfurihydrogenibium</taxon>
    </lineage>
</organism>
<dbReference type="GO" id="GO:0046872">
    <property type="term" value="F:metal ion binding"/>
    <property type="evidence" value="ECO:0007669"/>
    <property type="project" value="UniProtKB-KW"/>
</dbReference>
<dbReference type="InterPro" id="IPR000192">
    <property type="entry name" value="Aminotrans_V_dom"/>
</dbReference>
<evidence type="ECO:0000256" key="3">
    <source>
        <dbReference type="ARBA" id="ARBA00022679"/>
    </source>
</evidence>
<evidence type="ECO:0000256" key="8">
    <source>
        <dbReference type="ARBA" id="ARBA00050776"/>
    </source>
</evidence>
<dbReference type="Gene3D" id="3.90.1150.10">
    <property type="entry name" value="Aspartate Aminotransferase, domain 1"/>
    <property type="match status" value="1"/>
</dbReference>
<dbReference type="GO" id="GO:0051536">
    <property type="term" value="F:iron-sulfur cluster binding"/>
    <property type="evidence" value="ECO:0007669"/>
    <property type="project" value="UniProtKB-KW"/>
</dbReference>
<evidence type="ECO:0000256" key="1">
    <source>
        <dbReference type="ARBA" id="ARBA00001933"/>
    </source>
</evidence>
<dbReference type="Proteomes" id="UP000885621">
    <property type="component" value="Unassembled WGS sequence"/>
</dbReference>
<dbReference type="Gene3D" id="3.40.640.10">
    <property type="entry name" value="Type I PLP-dependent aspartate aminotransferase-like (Major domain)"/>
    <property type="match status" value="1"/>
</dbReference>
<dbReference type="InterPro" id="IPR015424">
    <property type="entry name" value="PyrdxlP-dep_Trfase"/>
</dbReference>
<keyword evidence="5" id="KW-0663">Pyridoxal phosphate</keyword>
<evidence type="ECO:0000313" key="10">
    <source>
        <dbReference type="EMBL" id="HEV09452.1"/>
    </source>
</evidence>
<accession>A0A832DEQ1</accession>